<keyword evidence="3" id="KW-1185">Reference proteome</keyword>
<dbReference type="AlphaFoldDB" id="A0A815EWC4"/>
<comment type="caution">
    <text evidence="1">The sequence shown here is derived from an EMBL/GenBank/DDBJ whole genome shotgun (WGS) entry which is preliminary data.</text>
</comment>
<sequence length="136" mass="15443">MLTITSISLISDPITTIVENTEYPSHLHHALLIDLKPVPNTNLSSFRNHLRRISNDHIDMIKFHGDTPSLAIWESVQDFKHISHLEMISGFDEVCNIAPLDEISCTRRFLYCCGLSFHSISLDGPSQLNELIIFLN</sequence>
<evidence type="ECO:0000313" key="2">
    <source>
        <dbReference type="EMBL" id="CAF1507743.1"/>
    </source>
</evidence>
<protein>
    <submittedName>
        <fullName evidence="1">Uncharacterized protein</fullName>
    </submittedName>
</protein>
<dbReference type="Proteomes" id="UP000663852">
    <property type="component" value="Unassembled WGS sequence"/>
</dbReference>
<reference evidence="1" key="1">
    <citation type="submission" date="2021-02" db="EMBL/GenBank/DDBJ databases">
        <authorList>
            <person name="Nowell W R."/>
        </authorList>
    </citation>
    <scope>NUCLEOTIDE SEQUENCE</scope>
</reference>
<accession>A0A815EWC4</accession>
<dbReference type="EMBL" id="CAJNOJ010000673">
    <property type="protein sequence ID" value="CAF1507743.1"/>
    <property type="molecule type" value="Genomic_DNA"/>
</dbReference>
<evidence type="ECO:0000313" key="3">
    <source>
        <dbReference type="Proteomes" id="UP000663828"/>
    </source>
</evidence>
<dbReference type="Proteomes" id="UP000663828">
    <property type="component" value="Unassembled WGS sequence"/>
</dbReference>
<dbReference type="EMBL" id="CAJNOR010002627">
    <property type="protein sequence ID" value="CAF1320229.1"/>
    <property type="molecule type" value="Genomic_DNA"/>
</dbReference>
<proteinExistence type="predicted"/>
<organism evidence="1 3">
    <name type="scientific">Adineta ricciae</name>
    <name type="common">Rotifer</name>
    <dbReference type="NCBI Taxonomy" id="249248"/>
    <lineage>
        <taxon>Eukaryota</taxon>
        <taxon>Metazoa</taxon>
        <taxon>Spiralia</taxon>
        <taxon>Gnathifera</taxon>
        <taxon>Rotifera</taxon>
        <taxon>Eurotatoria</taxon>
        <taxon>Bdelloidea</taxon>
        <taxon>Adinetida</taxon>
        <taxon>Adinetidae</taxon>
        <taxon>Adineta</taxon>
    </lineage>
</organism>
<name>A0A815EWC4_ADIRI</name>
<gene>
    <name evidence="2" type="ORF">EDS130_LOCUS43041</name>
    <name evidence="1" type="ORF">XAT740_LOCUS29872</name>
</gene>
<evidence type="ECO:0000313" key="1">
    <source>
        <dbReference type="EMBL" id="CAF1320229.1"/>
    </source>
</evidence>